<gene>
    <name evidence="2" type="ORF">CLV89_1374</name>
</gene>
<evidence type="ECO:0000313" key="3">
    <source>
        <dbReference type="Proteomes" id="UP000237718"/>
    </source>
</evidence>
<dbReference type="Proteomes" id="UP000237718">
    <property type="component" value="Unassembled WGS sequence"/>
</dbReference>
<evidence type="ECO:0000259" key="1">
    <source>
        <dbReference type="Pfam" id="PF00561"/>
    </source>
</evidence>
<dbReference type="PANTHER" id="PTHR43689">
    <property type="entry name" value="HYDROLASE"/>
    <property type="match status" value="1"/>
</dbReference>
<dbReference type="SUPFAM" id="SSF53474">
    <property type="entry name" value="alpha/beta-Hydrolases"/>
    <property type="match status" value="1"/>
</dbReference>
<comment type="caution">
    <text evidence="2">The sequence shown here is derived from an EMBL/GenBank/DDBJ whole genome shotgun (WGS) entry which is preliminary data.</text>
</comment>
<dbReference type="PRINTS" id="PR00412">
    <property type="entry name" value="EPOXHYDRLASE"/>
</dbReference>
<dbReference type="Gene3D" id="3.40.50.1820">
    <property type="entry name" value="alpha/beta hydrolase"/>
    <property type="match status" value="1"/>
</dbReference>
<name>A0A2T1A0I6_TRISK</name>
<dbReference type="AlphaFoldDB" id="A0A2T1A0I6"/>
<dbReference type="InterPro" id="IPR029058">
    <property type="entry name" value="AB_hydrolase_fold"/>
</dbReference>
<protein>
    <submittedName>
        <fullName evidence="2">Pimeloyl-ACP methyl ester carboxylesterase</fullName>
    </submittedName>
</protein>
<proteinExistence type="predicted"/>
<accession>A0A2T1A0I6</accession>
<sequence length="271" mass="30341">MTGWSLHETYETAAGRGAAGRIGEGPNLVLAHGWPWSSFSWHRVIPNLAKDFRVHWYDMPGYGQSAKSAEQRTSLDVQGEVFAEMLGHWGLTRPHVVAHDFGGATTLRAHLLHGCDFEKYVLMNVVAMRPWGSDFFDHMGQHVDAFQGLPAHIHRALVTAYIEGALVNDIPTDDLENLVAPWLTEDGASSFYRQFAQADEKYTAEVEPQFGAVRCPTKIVWGEDDPWIPLERGRSLHDLMPDAEFTTMPGVGHLPQLENPDAVLDQVRKFL</sequence>
<dbReference type="InterPro" id="IPR000073">
    <property type="entry name" value="AB_hydrolase_1"/>
</dbReference>
<dbReference type="EMBL" id="PVUF01000037">
    <property type="protein sequence ID" value="PRZ42119.1"/>
    <property type="molecule type" value="Genomic_DNA"/>
</dbReference>
<evidence type="ECO:0000313" key="2">
    <source>
        <dbReference type="EMBL" id="PRZ42119.1"/>
    </source>
</evidence>
<feature type="domain" description="AB hydrolase-1" evidence="1">
    <location>
        <begin position="26"/>
        <end position="260"/>
    </location>
</feature>
<organism evidence="2 3">
    <name type="scientific">Tritonibacter scottomollicae</name>
    <name type="common">Epibacterium scottomollicae</name>
    <dbReference type="NCBI Taxonomy" id="483013"/>
    <lineage>
        <taxon>Bacteria</taxon>
        <taxon>Pseudomonadati</taxon>
        <taxon>Pseudomonadota</taxon>
        <taxon>Alphaproteobacteria</taxon>
        <taxon>Rhodobacterales</taxon>
        <taxon>Paracoccaceae</taxon>
        <taxon>Tritonibacter</taxon>
    </lineage>
</organism>
<dbReference type="InterPro" id="IPR000639">
    <property type="entry name" value="Epox_hydrolase-like"/>
</dbReference>
<dbReference type="PRINTS" id="PR00111">
    <property type="entry name" value="ABHYDROLASE"/>
</dbReference>
<dbReference type="Pfam" id="PF00561">
    <property type="entry name" value="Abhydrolase_1"/>
    <property type="match status" value="1"/>
</dbReference>
<dbReference type="OrthoDB" id="9804723at2"/>
<dbReference type="RefSeq" id="WP_106165664.1">
    <property type="nucleotide sequence ID" value="NZ_PVUF01000037.1"/>
</dbReference>
<reference evidence="2 3" key="1">
    <citation type="submission" date="2018-03" db="EMBL/GenBank/DDBJ databases">
        <title>Genomic Encyclopedia of Archaeal and Bacterial Type Strains, Phase II (KMG-II): from individual species to whole genera.</title>
        <authorList>
            <person name="Goeker M."/>
        </authorList>
    </citation>
    <scope>NUCLEOTIDE SEQUENCE [LARGE SCALE GENOMIC DNA]</scope>
    <source>
        <strain evidence="2 3">DSM 25328</strain>
    </source>
</reference>
<dbReference type="PANTHER" id="PTHR43689:SF8">
    <property type="entry name" value="ALPHA_BETA-HYDROLASES SUPERFAMILY PROTEIN"/>
    <property type="match status" value="1"/>
</dbReference>
<dbReference type="GO" id="GO:0003824">
    <property type="term" value="F:catalytic activity"/>
    <property type="evidence" value="ECO:0007669"/>
    <property type="project" value="InterPro"/>
</dbReference>